<dbReference type="OrthoDB" id="9807630at2"/>
<organism evidence="1 2">
    <name type="scientific">Dactylococcopsis salina (strain PCC 8305)</name>
    <name type="common">Myxobactron salinum</name>
    <dbReference type="NCBI Taxonomy" id="13035"/>
    <lineage>
        <taxon>Bacteria</taxon>
        <taxon>Bacillati</taxon>
        <taxon>Cyanobacteriota</taxon>
        <taxon>Cyanophyceae</taxon>
        <taxon>Nodosilineales</taxon>
        <taxon>Cymatolegaceae</taxon>
        <taxon>Dactylococcopsis</taxon>
    </lineage>
</organism>
<dbReference type="InterPro" id="IPR023214">
    <property type="entry name" value="HAD_sf"/>
</dbReference>
<dbReference type="eggNOG" id="COG0546">
    <property type="taxonomic scope" value="Bacteria"/>
</dbReference>
<dbReference type="AlphaFoldDB" id="K9YVC6"/>
<dbReference type="InterPro" id="IPR006439">
    <property type="entry name" value="HAD-SF_hydro_IA"/>
</dbReference>
<dbReference type="EMBL" id="CP003944">
    <property type="protein sequence ID" value="AFZ50472.1"/>
    <property type="molecule type" value="Genomic_DNA"/>
</dbReference>
<dbReference type="Pfam" id="PF13419">
    <property type="entry name" value="HAD_2"/>
    <property type="match status" value="1"/>
</dbReference>
<dbReference type="PATRIC" id="fig|13035.3.peg.2053"/>
<dbReference type="Gene3D" id="1.10.150.240">
    <property type="entry name" value="Putative phosphatase, domain 2"/>
    <property type="match status" value="1"/>
</dbReference>
<dbReference type="Gene3D" id="3.40.50.1000">
    <property type="entry name" value="HAD superfamily/HAD-like"/>
    <property type="match status" value="1"/>
</dbReference>
<dbReference type="HOGENOM" id="CLU_045011_19_3_3"/>
<dbReference type="STRING" id="13035.Dacsa_1815"/>
<proteinExistence type="predicted"/>
<dbReference type="PANTHER" id="PTHR43434">
    <property type="entry name" value="PHOSPHOGLYCOLATE PHOSPHATASE"/>
    <property type="match status" value="1"/>
</dbReference>
<dbReference type="SFLD" id="SFLDS00003">
    <property type="entry name" value="Haloacid_Dehalogenase"/>
    <property type="match status" value="1"/>
</dbReference>
<dbReference type="InterPro" id="IPR050155">
    <property type="entry name" value="HAD-like_hydrolase_sf"/>
</dbReference>
<protein>
    <submittedName>
        <fullName evidence="1">Haloacid dehalogenase superfamily enzyme, subfamily IA</fullName>
    </submittedName>
</protein>
<dbReference type="KEGG" id="dsl:Dacsa_1815"/>
<dbReference type="GO" id="GO:0006281">
    <property type="term" value="P:DNA repair"/>
    <property type="evidence" value="ECO:0007669"/>
    <property type="project" value="TreeGrafter"/>
</dbReference>
<dbReference type="GO" id="GO:0008967">
    <property type="term" value="F:phosphoglycolate phosphatase activity"/>
    <property type="evidence" value="ECO:0007669"/>
    <property type="project" value="TreeGrafter"/>
</dbReference>
<evidence type="ECO:0000313" key="2">
    <source>
        <dbReference type="Proteomes" id="UP000010482"/>
    </source>
</evidence>
<dbReference type="PANTHER" id="PTHR43434:SF13">
    <property type="entry name" value="PHOSPHOGLYCOLATE PHOSPHATASE"/>
    <property type="match status" value="1"/>
</dbReference>
<dbReference type="SUPFAM" id="SSF56784">
    <property type="entry name" value="HAD-like"/>
    <property type="match status" value="1"/>
</dbReference>
<dbReference type="InterPro" id="IPR041492">
    <property type="entry name" value="HAD_2"/>
</dbReference>
<dbReference type="NCBIfam" id="TIGR01549">
    <property type="entry name" value="HAD-SF-IA-v1"/>
    <property type="match status" value="1"/>
</dbReference>
<name>K9YVC6_DACS8</name>
<dbReference type="GO" id="GO:0005829">
    <property type="term" value="C:cytosol"/>
    <property type="evidence" value="ECO:0007669"/>
    <property type="project" value="TreeGrafter"/>
</dbReference>
<dbReference type="RefSeq" id="WP_015229469.1">
    <property type="nucleotide sequence ID" value="NC_019780.1"/>
</dbReference>
<gene>
    <name evidence="1" type="ORF">Dacsa_1815</name>
</gene>
<dbReference type="SFLD" id="SFLDG01129">
    <property type="entry name" value="C1.5:_HAD__Beta-PGM__Phosphata"/>
    <property type="match status" value="1"/>
</dbReference>
<keyword evidence="2" id="KW-1185">Reference proteome</keyword>
<accession>K9YVC6</accession>
<dbReference type="InterPro" id="IPR036412">
    <property type="entry name" value="HAD-like_sf"/>
</dbReference>
<dbReference type="Proteomes" id="UP000010482">
    <property type="component" value="Chromosome"/>
</dbReference>
<evidence type="ECO:0000313" key="1">
    <source>
        <dbReference type="EMBL" id="AFZ50472.1"/>
    </source>
</evidence>
<sequence>MKTKIIIFDFDGTIADTQDAVIAVTNRLAPEFGFSPLEQKQVAHFRGLTAKEIIKQSGVALWKLPFLMQRVKQELRQEMKTVQPIDGIELALEALKKNQLQLGIITSNSEENASQFLRQYGLLHYFNFVESSFHLFGKDKVIKRLLRKKNIDPKMVAYVGDETRDLEAARKSGVKGIAVTWGFNTAEVLAKCQPNALIDHPSELLCVMDMTCKQRL</sequence>
<reference evidence="1" key="1">
    <citation type="submission" date="2012-04" db="EMBL/GenBank/DDBJ databases">
        <title>Finished genome of Dactylococcopsis salina PCC 8305.</title>
        <authorList>
            <consortium name="US DOE Joint Genome Institute"/>
            <person name="Gugger M."/>
            <person name="Coursin T."/>
            <person name="Rippka R."/>
            <person name="Tandeau De Marsac N."/>
            <person name="Huntemann M."/>
            <person name="Wei C.-L."/>
            <person name="Han J."/>
            <person name="Detter J.C."/>
            <person name="Han C."/>
            <person name="Tapia R."/>
            <person name="Daligault H."/>
            <person name="Chen A."/>
            <person name="Krypides N."/>
            <person name="Mavromatis K."/>
            <person name="Markowitz V."/>
            <person name="Szeto E."/>
            <person name="Ivanova N."/>
            <person name="Ovchinnikova G."/>
            <person name="Pagani I."/>
            <person name="Pati A."/>
            <person name="Goodwin L."/>
            <person name="Peters L."/>
            <person name="Pitluck S."/>
            <person name="Woyke T."/>
            <person name="Kerfeld C."/>
        </authorList>
    </citation>
    <scope>NUCLEOTIDE SEQUENCE [LARGE SCALE GENOMIC DNA]</scope>
    <source>
        <strain evidence="1">PCC 8305</strain>
    </source>
</reference>
<dbReference type="InterPro" id="IPR023198">
    <property type="entry name" value="PGP-like_dom2"/>
</dbReference>